<dbReference type="GO" id="GO:0032977">
    <property type="term" value="F:membrane insertase activity"/>
    <property type="evidence" value="ECO:0007669"/>
    <property type="project" value="InterPro"/>
</dbReference>
<keyword evidence="4" id="KW-0999">Mitochondrion inner membrane</keyword>
<dbReference type="GO" id="GO:0032979">
    <property type="term" value="P:protein insertion into mitochondrial inner membrane from matrix"/>
    <property type="evidence" value="ECO:0007669"/>
    <property type="project" value="TreeGrafter"/>
</dbReference>
<evidence type="ECO:0000313" key="13">
    <source>
        <dbReference type="WBParaSite" id="Gr19_v10_g15514.t1"/>
    </source>
</evidence>
<keyword evidence="5" id="KW-0809">Transit peptide</keyword>
<dbReference type="InterPro" id="IPR028055">
    <property type="entry name" value="YidC/Oxa/ALB_C"/>
</dbReference>
<dbReference type="AlphaFoldDB" id="A0A914HBD6"/>
<evidence type="ECO:0000256" key="1">
    <source>
        <dbReference type="ARBA" id="ARBA00004448"/>
    </source>
</evidence>
<evidence type="ECO:0000313" key="12">
    <source>
        <dbReference type="Proteomes" id="UP000887572"/>
    </source>
</evidence>
<evidence type="ECO:0000256" key="2">
    <source>
        <dbReference type="ARBA" id="ARBA00009877"/>
    </source>
</evidence>
<protein>
    <submittedName>
        <fullName evidence="13">Membrane insertase YidC/Oxa/ALB C-terminal domain-containing protein</fullName>
    </submittedName>
</protein>
<comment type="subcellular location">
    <subcellularLocation>
        <location evidence="9">Membrane</location>
        <topology evidence="9">Multi-pass membrane protein</topology>
    </subcellularLocation>
    <subcellularLocation>
        <location evidence="1">Mitochondrion inner membrane</location>
        <topology evidence="1">Multi-pass membrane protein</topology>
    </subcellularLocation>
</comment>
<comment type="similarity">
    <text evidence="2 9">Belongs to the OXA1/ALB3/YidC family.</text>
</comment>
<dbReference type="Proteomes" id="UP000887572">
    <property type="component" value="Unplaced"/>
</dbReference>
<feature type="transmembrane region" description="Helical" evidence="10">
    <location>
        <begin position="75"/>
        <end position="97"/>
    </location>
</feature>
<evidence type="ECO:0000256" key="7">
    <source>
        <dbReference type="ARBA" id="ARBA00023128"/>
    </source>
</evidence>
<keyword evidence="12" id="KW-1185">Reference proteome</keyword>
<evidence type="ECO:0000256" key="5">
    <source>
        <dbReference type="ARBA" id="ARBA00022946"/>
    </source>
</evidence>
<feature type="transmembrane region" description="Helical" evidence="10">
    <location>
        <begin position="154"/>
        <end position="175"/>
    </location>
</feature>
<dbReference type="PANTHER" id="PTHR12428:SF66">
    <property type="entry name" value="MITOCHONDRIAL INNER MEMBRANE PROTEIN OXA1L"/>
    <property type="match status" value="1"/>
</dbReference>
<dbReference type="PANTHER" id="PTHR12428">
    <property type="entry name" value="OXA1"/>
    <property type="match status" value="1"/>
</dbReference>
<reference evidence="13" key="1">
    <citation type="submission" date="2022-11" db="UniProtKB">
        <authorList>
            <consortium name="WormBaseParasite"/>
        </authorList>
    </citation>
    <scope>IDENTIFICATION</scope>
</reference>
<evidence type="ECO:0000256" key="9">
    <source>
        <dbReference type="RuleBase" id="RU003945"/>
    </source>
</evidence>
<accession>A0A914HBD6</accession>
<name>A0A914HBD6_GLORO</name>
<keyword evidence="8 10" id="KW-0472">Membrane</keyword>
<keyword evidence="3 9" id="KW-0812">Transmembrane</keyword>
<dbReference type="GO" id="GO:0005743">
    <property type="term" value="C:mitochondrial inner membrane"/>
    <property type="evidence" value="ECO:0007669"/>
    <property type="project" value="UniProtKB-SubCell"/>
</dbReference>
<dbReference type="Pfam" id="PF02096">
    <property type="entry name" value="60KD_IMP"/>
    <property type="match status" value="1"/>
</dbReference>
<sequence length="345" mass="39397">MFDNCNWESICVKKFSKCTLSVHARHIFARIAFTIGRELARTGHSVLDELGLWSWWKPSSWMRWGLEYSHFALDIPWWSTIVIATVVLRLICFPIPLQMRRLTAIQQKYGPELLEFSERMQKAQREGNNALSMQVVWEQKDFMSKKGINVFKHLPMMVANGAVFMTMFCSLKRLANSKYPGFEQEGFSWFSNLTVGDPYWVLPIYAATTLHWVFRSGIEAGNLATMPKLVKYGMLYGLPLVLLLSANHFTSAVCLYWCTSNSITLLFSLLFRSPRIQQILKLPPPPSKEFQQLPKMKLSAIKKDFQEVRSASAPPSLSTLKKKDLEQFKKAGRGKPLIPGGSSST</sequence>
<evidence type="ECO:0000256" key="8">
    <source>
        <dbReference type="ARBA" id="ARBA00023136"/>
    </source>
</evidence>
<evidence type="ECO:0000259" key="11">
    <source>
        <dbReference type="Pfam" id="PF02096"/>
    </source>
</evidence>
<feature type="transmembrane region" description="Helical" evidence="10">
    <location>
        <begin position="253"/>
        <end position="271"/>
    </location>
</feature>
<evidence type="ECO:0000256" key="6">
    <source>
        <dbReference type="ARBA" id="ARBA00022989"/>
    </source>
</evidence>
<evidence type="ECO:0000256" key="10">
    <source>
        <dbReference type="SAM" id="Phobius"/>
    </source>
</evidence>
<proteinExistence type="inferred from homology"/>
<keyword evidence="6 10" id="KW-1133">Transmembrane helix</keyword>
<feature type="domain" description="Membrane insertase YidC/Oxa/ALB C-terminal" evidence="11">
    <location>
        <begin position="77"/>
        <end position="270"/>
    </location>
</feature>
<organism evidence="12 13">
    <name type="scientific">Globodera rostochiensis</name>
    <name type="common">Golden nematode worm</name>
    <name type="synonym">Heterodera rostochiensis</name>
    <dbReference type="NCBI Taxonomy" id="31243"/>
    <lineage>
        <taxon>Eukaryota</taxon>
        <taxon>Metazoa</taxon>
        <taxon>Ecdysozoa</taxon>
        <taxon>Nematoda</taxon>
        <taxon>Chromadorea</taxon>
        <taxon>Rhabditida</taxon>
        <taxon>Tylenchina</taxon>
        <taxon>Tylenchomorpha</taxon>
        <taxon>Tylenchoidea</taxon>
        <taxon>Heteroderidae</taxon>
        <taxon>Heteroderinae</taxon>
        <taxon>Globodera</taxon>
    </lineage>
</organism>
<keyword evidence="7" id="KW-0496">Mitochondrion</keyword>
<evidence type="ECO:0000256" key="3">
    <source>
        <dbReference type="ARBA" id="ARBA00022692"/>
    </source>
</evidence>
<evidence type="ECO:0000256" key="4">
    <source>
        <dbReference type="ARBA" id="ARBA00022792"/>
    </source>
</evidence>
<dbReference type="InterPro" id="IPR001708">
    <property type="entry name" value="YidC/ALB3/OXA1/COX18"/>
</dbReference>
<dbReference type="CDD" id="cd20069">
    <property type="entry name" value="5TM_Oxa1-like"/>
    <property type="match status" value="1"/>
</dbReference>
<dbReference type="WBParaSite" id="Gr19_v10_g15514.t1">
    <property type="protein sequence ID" value="Gr19_v10_g15514.t1"/>
    <property type="gene ID" value="Gr19_v10_g15514"/>
</dbReference>